<evidence type="ECO:0000313" key="2">
    <source>
        <dbReference type="EMBL" id="GBP08600.1"/>
    </source>
</evidence>
<dbReference type="EMBL" id="BGZK01000032">
    <property type="protein sequence ID" value="GBP08600.1"/>
    <property type="molecule type" value="Genomic_DNA"/>
</dbReference>
<gene>
    <name evidence="2" type="ORF">EVAR_7213_1</name>
</gene>
<feature type="region of interest" description="Disordered" evidence="1">
    <location>
        <begin position="1"/>
        <end position="23"/>
    </location>
</feature>
<proteinExistence type="predicted"/>
<evidence type="ECO:0000256" key="1">
    <source>
        <dbReference type="SAM" id="MobiDB-lite"/>
    </source>
</evidence>
<accession>A0A4C1T4W0</accession>
<name>A0A4C1T4W0_EUMVA</name>
<dbReference type="AlphaFoldDB" id="A0A4C1T4W0"/>
<keyword evidence="3" id="KW-1185">Reference proteome</keyword>
<sequence length="149" mass="16977">MPHSTMRNDDPEIQSSSNTEGDQKNLDASLYQNISTLAFDIDAIGRHTQEPVEDVIGVMTPTRLGLCLIIVIEFVVKLEQSRRNRLSLNFGFFRHQFSVTTVDTSYHRFGKNVRDRRRLTYPPQYGASGFLFGSTRPLRRDQDSSPVLA</sequence>
<comment type="caution">
    <text evidence="2">The sequence shown here is derived from an EMBL/GenBank/DDBJ whole genome shotgun (WGS) entry which is preliminary data.</text>
</comment>
<protein>
    <submittedName>
        <fullName evidence="2">Uncharacterized protein</fullName>
    </submittedName>
</protein>
<evidence type="ECO:0000313" key="3">
    <source>
        <dbReference type="Proteomes" id="UP000299102"/>
    </source>
</evidence>
<organism evidence="2 3">
    <name type="scientific">Eumeta variegata</name>
    <name type="common">Bagworm moth</name>
    <name type="synonym">Eumeta japonica</name>
    <dbReference type="NCBI Taxonomy" id="151549"/>
    <lineage>
        <taxon>Eukaryota</taxon>
        <taxon>Metazoa</taxon>
        <taxon>Ecdysozoa</taxon>
        <taxon>Arthropoda</taxon>
        <taxon>Hexapoda</taxon>
        <taxon>Insecta</taxon>
        <taxon>Pterygota</taxon>
        <taxon>Neoptera</taxon>
        <taxon>Endopterygota</taxon>
        <taxon>Lepidoptera</taxon>
        <taxon>Glossata</taxon>
        <taxon>Ditrysia</taxon>
        <taxon>Tineoidea</taxon>
        <taxon>Psychidae</taxon>
        <taxon>Oiketicinae</taxon>
        <taxon>Eumeta</taxon>
    </lineage>
</organism>
<feature type="compositionally biased region" description="Basic and acidic residues" evidence="1">
    <location>
        <begin position="1"/>
        <end position="10"/>
    </location>
</feature>
<reference evidence="2 3" key="1">
    <citation type="journal article" date="2019" name="Commun. Biol.">
        <title>The bagworm genome reveals a unique fibroin gene that provides high tensile strength.</title>
        <authorList>
            <person name="Kono N."/>
            <person name="Nakamura H."/>
            <person name="Ohtoshi R."/>
            <person name="Tomita M."/>
            <person name="Numata K."/>
            <person name="Arakawa K."/>
        </authorList>
    </citation>
    <scope>NUCLEOTIDE SEQUENCE [LARGE SCALE GENOMIC DNA]</scope>
</reference>
<dbReference type="Proteomes" id="UP000299102">
    <property type="component" value="Unassembled WGS sequence"/>
</dbReference>